<feature type="compositionally biased region" description="Acidic residues" evidence="1">
    <location>
        <begin position="260"/>
        <end position="272"/>
    </location>
</feature>
<dbReference type="AlphaFoldDB" id="A0A8S1DYE6"/>
<feature type="signal peptide" evidence="2">
    <location>
        <begin position="1"/>
        <end position="17"/>
    </location>
</feature>
<accession>A0A8S1DYE6</accession>
<feature type="compositionally biased region" description="Low complexity" evidence="1">
    <location>
        <begin position="450"/>
        <end position="471"/>
    </location>
</feature>
<reference evidence="3 4" key="1">
    <citation type="submission" date="2020-04" db="EMBL/GenBank/DDBJ databases">
        <authorList>
            <person name="Alioto T."/>
            <person name="Alioto T."/>
            <person name="Gomez Garrido J."/>
        </authorList>
    </citation>
    <scope>NUCLEOTIDE SEQUENCE [LARGE SCALE GENOMIC DNA]</scope>
</reference>
<feature type="compositionally biased region" description="Low complexity" evidence="1">
    <location>
        <begin position="692"/>
        <end position="709"/>
    </location>
</feature>
<dbReference type="OrthoDB" id="8192055at2759"/>
<protein>
    <recommendedName>
        <fullName evidence="5">DUF4758 domain-containing protein</fullName>
    </recommendedName>
</protein>
<feature type="compositionally biased region" description="Basic and acidic residues" evidence="1">
    <location>
        <begin position="304"/>
        <end position="314"/>
    </location>
</feature>
<evidence type="ECO:0000313" key="3">
    <source>
        <dbReference type="EMBL" id="CAB3385603.1"/>
    </source>
</evidence>
<comment type="caution">
    <text evidence="3">The sequence shown here is derived from an EMBL/GenBank/DDBJ whole genome shotgun (WGS) entry which is preliminary data.</text>
</comment>
<feature type="region of interest" description="Disordered" evidence="1">
    <location>
        <begin position="357"/>
        <end position="387"/>
    </location>
</feature>
<feature type="region of interest" description="Disordered" evidence="1">
    <location>
        <begin position="446"/>
        <end position="487"/>
    </location>
</feature>
<feature type="region of interest" description="Disordered" evidence="1">
    <location>
        <begin position="260"/>
        <end position="314"/>
    </location>
</feature>
<proteinExistence type="predicted"/>
<keyword evidence="4" id="KW-1185">Reference proteome</keyword>
<feature type="compositionally biased region" description="Low complexity" evidence="1">
    <location>
        <begin position="732"/>
        <end position="767"/>
    </location>
</feature>
<feature type="compositionally biased region" description="Polar residues" evidence="1">
    <location>
        <begin position="768"/>
        <end position="778"/>
    </location>
</feature>
<feature type="compositionally biased region" description="Low complexity" evidence="1">
    <location>
        <begin position="627"/>
        <end position="639"/>
    </location>
</feature>
<gene>
    <name evidence="3" type="ORF">CLODIP_2_CD09163</name>
</gene>
<evidence type="ECO:0000256" key="1">
    <source>
        <dbReference type="SAM" id="MobiDB-lite"/>
    </source>
</evidence>
<keyword evidence="2" id="KW-0732">Signal</keyword>
<feature type="compositionally biased region" description="Basic residues" evidence="1">
    <location>
        <begin position="881"/>
        <end position="894"/>
    </location>
</feature>
<feature type="compositionally biased region" description="Low complexity" evidence="1">
    <location>
        <begin position="848"/>
        <end position="875"/>
    </location>
</feature>
<dbReference type="Proteomes" id="UP000494165">
    <property type="component" value="Unassembled WGS sequence"/>
</dbReference>
<feature type="compositionally biased region" description="Low complexity" evidence="1">
    <location>
        <begin position="279"/>
        <end position="293"/>
    </location>
</feature>
<organism evidence="3 4">
    <name type="scientific">Cloeon dipterum</name>
    <dbReference type="NCBI Taxonomy" id="197152"/>
    <lineage>
        <taxon>Eukaryota</taxon>
        <taxon>Metazoa</taxon>
        <taxon>Ecdysozoa</taxon>
        <taxon>Arthropoda</taxon>
        <taxon>Hexapoda</taxon>
        <taxon>Insecta</taxon>
        <taxon>Pterygota</taxon>
        <taxon>Palaeoptera</taxon>
        <taxon>Ephemeroptera</taxon>
        <taxon>Pisciforma</taxon>
        <taxon>Baetidae</taxon>
        <taxon>Cloeon</taxon>
    </lineage>
</organism>
<name>A0A8S1DYE6_9INSE</name>
<feature type="region of interest" description="Disordered" evidence="1">
    <location>
        <begin position="504"/>
        <end position="900"/>
    </location>
</feature>
<feature type="compositionally biased region" description="Acidic residues" evidence="1">
    <location>
        <begin position="519"/>
        <end position="528"/>
    </location>
</feature>
<evidence type="ECO:0000313" key="4">
    <source>
        <dbReference type="Proteomes" id="UP000494165"/>
    </source>
</evidence>
<feature type="chain" id="PRO_5035795526" description="DUF4758 domain-containing protein" evidence="2">
    <location>
        <begin position="18"/>
        <end position="900"/>
    </location>
</feature>
<feature type="region of interest" description="Disordered" evidence="1">
    <location>
        <begin position="199"/>
        <end position="233"/>
    </location>
</feature>
<evidence type="ECO:0008006" key="5">
    <source>
        <dbReference type="Google" id="ProtNLM"/>
    </source>
</evidence>
<feature type="compositionally biased region" description="Low complexity" evidence="1">
    <location>
        <begin position="529"/>
        <end position="554"/>
    </location>
</feature>
<evidence type="ECO:0000256" key="2">
    <source>
        <dbReference type="SAM" id="SignalP"/>
    </source>
</evidence>
<sequence length="900" mass="97017">MLVTAFLLWGCLHAVVAAPEVELITEPRAGEEYVFFKAAVSGRNPSVEIVNKTTTTTAAPQTTITDDETTVPTTFQTDAYETSDTELPTESKEEVQTEVSVVISKEMHINGRIFKQEQQKKMENVKIVPDNHESSQNKEEAASEVIEFKSEAEIGLLNRPSFEGKRGDTFTVPSGKFQSIDKSQHTAAVSNLPDLPPFNILSTGSRKPSEGHDIIAKGTSSHLPLQAAGTQTQSSRINVKKAANGQEYEYEYIYYYDDDEANPEGESIDLEEDLSKPASSTTSTTSTTTTTTTESPQEYIPEPIPDRNQHLRKEDDRYTTINRVRGHHRAEPVEYHTEVPFVNEINTPIRHSGRQHTLPEVEEQPEEERLPVATRFPPRGGHQIESISSGRVRPSLELVDSKSFRTGAAASAENSNSGAGSRFNSAAVTEEIAIPHREETFVPPAKTRVRSTTTTSTSTTTTTTTTTTTEAPEVESTEAPATDKPSKPAYDLAALYANIQSADDERANEVVETAQADDVTTEEVEETTVPETTVLPSSTTTTTTTTTEAPTTTETRTRSRLRPSAGGSLRKPISQNRSRKLTTEAPATAAPQVKPSQSLAGRSRNRQRGYSSSFSTAAPEEEVVKDSAAPVANAAPSFATKTRTNSIKNAIHRPNFPRRRGPPSRTPTPTAAEEKPEEETPAEGEPINVELAPSAPSVTSTTSTTTAKPRAIANRPRSPALLLRGRNRVGLPTTTAAPATSEQSSEEASAPEAPVEASSEASQSPQEDSTQAQSSTAAPTGLNRLRKRPAALVVTEKPKKPVAAQSPVSRRQLLARPRRPGPLTPSTPEPKASTESEVSATNSEETAEVSSPEVEASPSSTTTSTAAPEAQTTESLVSSLIKKRAGRKPGHFRSRGSASE</sequence>
<feature type="compositionally biased region" description="Polar residues" evidence="1">
    <location>
        <begin position="218"/>
        <end position="233"/>
    </location>
</feature>
<feature type="compositionally biased region" description="Polar residues" evidence="1">
    <location>
        <begin position="833"/>
        <end position="842"/>
    </location>
</feature>
<dbReference type="EMBL" id="CADEPI010000423">
    <property type="protein sequence ID" value="CAB3385603.1"/>
    <property type="molecule type" value="Genomic_DNA"/>
</dbReference>